<evidence type="ECO:0000256" key="2">
    <source>
        <dbReference type="ARBA" id="ARBA00010617"/>
    </source>
</evidence>
<accession>A0A6G1J2B4</accession>
<protein>
    <submittedName>
        <fullName evidence="9">Cytochrome P450</fullName>
    </submittedName>
</protein>
<keyword evidence="3 7" id="KW-0479">Metal-binding</keyword>
<gene>
    <name evidence="9" type="ORF">K458DRAFT_442881</name>
</gene>
<comment type="similarity">
    <text evidence="2 7">Belongs to the cytochrome P450 family.</text>
</comment>
<dbReference type="GO" id="GO:0005506">
    <property type="term" value="F:iron ion binding"/>
    <property type="evidence" value="ECO:0007669"/>
    <property type="project" value="InterPro"/>
</dbReference>
<evidence type="ECO:0000256" key="4">
    <source>
        <dbReference type="ARBA" id="ARBA00023002"/>
    </source>
</evidence>
<dbReference type="InterPro" id="IPR001128">
    <property type="entry name" value="Cyt_P450"/>
</dbReference>
<evidence type="ECO:0000256" key="6">
    <source>
        <dbReference type="ARBA" id="ARBA00023033"/>
    </source>
</evidence>
<dbReference type="Proteomes" id="UP000799291">
    <property type="component" value="Unassembled WGS sequence"/>
</dbReference>
<evidence type="ECO:0000256" key="5">
    <source>
        <dbReference type="ARBA" id="ARBA00023004"/>
    </source>
</evidence>
<dbReference type="PROSITE" id="PS00086">
    <property type="entry name" value="CYTOCHROME_P450"/>
    <property type="match status" value="1"/>
</dbReference>
<dbReference type="PANTHER" id="PTHR24287:SF19">
    <property type="entry name" value="CYTOCHROME P450"/>
    <property type="match status" value="1"/>
</dbReference>
<keyword evidence="8" id="KW-0732">Signal</keyword>
<dbReference type="EMBL" id="MU005581">
    <property type="protein sequence ID" value="KAF2684548.1"/>
    <property type="molecule type" value="Genomic_DNA"/>
</dbReference>
<feature type="chain" id="PRO_5026029288" evidence="8">
    <location>
        <begin position="21"/>
        <end position="492"/>
    </location>
</feature>
<evidence type="ECO:0000256" key="3">
    <source>
        <dbReference type="ARBA" id="ARBA00022723"/>
    </source>
</evidence>
<keyword evidence="10" id="KW-1185">Reference proteome</keyword>
<keyword evidence="6 7" id="KW-0503">Monooxygenase</keyword>
<dbReference type="PANTHER" id="PTHR24287">
    <property type="entry name" value="P450, PUTATIVE (EUROFUNG)-RELATED"/>
    <property type="match status" value="1"/>
</dbReference>
<keyword evidence="5 7" id="KW-0408">Iron</keyword>
<dbReference type="GO" id="GO:0004497">
    <property type="term" value="F:monooxygenase activity"/>
    <property type="evidence" value="ECO:0007669"/>
    <property type="project" value="UniProtKB-KW"/>
</dbReference>
<evidence type="ECO:0000256" key="1">
    <source>
        <dbReference type="ARBA" id="ARBA00001971"/>
    </source>
</evidence>
<dbReference type="GO" id="GO:0016705">
    <property type="term" value="F:oxidoreductase activity, acting on paired donors, with incorporation or reduction of molecular oxygen"/>
    <property type="evidence" value="ECO:0007669"/>
    <property type="project" value="InterPro"/>
</dbReference>
<dbReference type="InterPro" id="IPR036396">
    <property type="entry name" value="Cyt_P450_sf"/>
</dbReference>
<dbReference type="AlphaFoldDB" id="A0A6G1J2B4"/>
<comment type="cofactor">
    <cofactor evidence="1">
        <name>heme</name>
        <dbReference type="ChEBI" id="CHEBI:30413"/>
    </cofactor>
</comment>
<evidence type="ECO:0000313" key="9">
    <source>
        <dbReference type="EMBL" id="KAF2684548.1"/>
    </source>
</evidence>
<dbReference type="GO" id="GO:0020037">
    <property type="term" value="F:heme binding"/>
    <property type="evidence" value="ECO:0007669"/>
    <property type="project" value="InterPro"/>
</dbReference>
<feature type="signal peptide" evidence="8">
    <location>
        <begin position="1"/>
        <end position="20"/>
    </location>
</feature>
<dbReference type="Gene3D" id="1.10.630.10">
    <property type="entry name" value="Cytochrome P450"/>
    <property type="match status" value="1"/>
</dbReference>
<reference evidence="9" key="1">
    <citation type="journal article" date="2020" name="Stud. Mycol.">
        <title>101 Dothideomycetes genomes: a test case for predicting lifestyles and emergence of pathogens.</title>
        <authorList>
            <person name="Haridas S."/>
            <person name="Albert R."/>
            <person name="Binder M."/>
            <person name="Bloem J."/>
            <person name="Labutti K."/>
            <person name="Salamov A."/>
            <person name="Andreopoulos B."/>
            <person name="Baker S."/>
            <person name="Barry K."/>
            <person name="Bills G."/>
            <person name="Bluhm B."/>
            <person name="Cannon C."/>
            <person name="Castanera R."/>
            <person name="Culley D."/>
            <person name="Daum C."/>
            <person name="Ezra D."/>
            <person name="Gonzalez J."/>
            <person name="Henrissat B."/>
            <person name="Kuo A."/>
            <person name="Liang C."/>
            <person name="Lipzen A."/>
            <person name="Lutzoni F."/>
            <person name="Magnuson J."/>
            <person name="Mondo S."/>
            <person name="Nolan M."/>
            <person name="Ohm R."/>
            <person name="Pangilinan J."/>
            <person name="Park H.-J."/>
            <person name="Ramirez L."/>
            <person name="Alfaro M."/>
            <person name="Sun H."/>
            <person name="Tritt A."/>
            <person name="Yoshinaga Y."/>
            <person name="Zwiers L.-H."/>
            <person name="Turgeon B."/>
            <person name="Goodwin S."/>
            <person name="Spatafora J."/>
            <person name="Crous P."/>
            <person name="Grigoriev I."/>
        </authorList>
    </citation>
    <scope>NUCLEOTIDE SEQUENCE</scope>
    <source>
        <strain evidence="9">CBS 122367</strain>
    </source>
</reference>
<name>A0A6G1J2B4_9PLEO</name>
<dbReference type="InterPro" id="IPR017972">
    <property type="entry name" value="Cyt_P450_CS"/>
</dbReference>
<evidence type="ECO:0000256" key="8">
    <source>
        <dbReference type="SAM" id="SignalP"/>
    </source>
</evidence>
<proteinExistence type="inferred from homology"/>
<evidence type="ECO:0000256" key="7">
    <source>
        <dbReference type="RuleBase" id="RU000461"/>
    </source>
</evidence>
<keyword evidence="4 7" id="KW-0560">Oxidoreductase</keyword>
<dbReference type="Pfam" id="PF00067">
    <property type="entry name" value="p450"/>
    <property type="match status" value="1"/>
</dbReference>
<sequence length="492" mass="56853">MRFHPPAIMLLLCTIPVAIAAAIPTILKSIFFQVIALLRQRSIKRRNGCQNPPRYPHKDRIFGLDVFFQYKKAFQDRDFLDLNWRLFEKYGKTFQANRLGIRVIKTMDPEITKFTHETYFEHFGAEKIRSGAEYLWGDGITAVEGEKWAIRRKLIKPAFDVAHIANLQNRSLSVHVERLMQLIPRDGSTVDLMPLFRRLSLDTASGFIFGESMNALSSADSHQELLDAYFYAQRGSAVRLMLGPKLRFLHRDPKWWSDCDIVNKFLDERVGKAIARLQKDNVSTPPGEKAATNDRLTLRFQIHNVFTPAHDGGAVTLSNAFFHLSRKSYADSPITYELLMTFNYLKNVIRETHRVTPQSTLISRQCIKDVVFLRGGGEDGKAPLYVQKGDIIEMNFRCTLRDRNFWGEDADEFRPERWDHLKPQWEYTPFGGGPRVCPGFCLVFAEVAYTMVTILREFEGLESRDYRPWTEESRATFMNLHEAKVALIPELF</sequence>
<evidence type="ECO:0000313" key="10">
    <source>
        <dbReference type="Proteomes" id="UP000799291"/>
    </source>
</evidence>
<dbReference type="SUPFAM" id="SSF48264">
    <property type="entry name" value="Cytochrome P450"/>
    <property type="match status" value="1"/>
</dbReference>
<dbReference type="OrthoDB" id="1470350at2759"/>
<keyword evidence="7" id="KW-0349">Heme</keyword>
<dbReference type="InterPro" id="IPR047146">
    <property type="entry name" value="Cyt_P450_E_CYP52_fungi"/>
</dbReference>
<organism evidence="9 10">
    <name type="scientific">Lentithecium fluviatile CBS 122367</name>
    <dbReference type="NCBI Taxonomy" id="1168545"/>
    <lineage>
        <taxon>Eukaryota</taxon>
        <taxon>Fungi</taxon>
        <taxon>Dikarya</taxon>
        <taxon>Ascomycota</taxon>
        <taxon>Pezizomycotina</taxon>
        <taxon>Dothideomycetes</taxon>
        <taxon>Pleosporomycetidae</taxon>
        <taxon>Pleosporales</taxon>
        <taxon>Massarineae</taxon>
        <taxon>Lentitheciaceae</taxon>
        <taxon>Lentithecium</taxon>
    </lineage>
</organism>